<dbReference type="Gene3D" id="3.40.1670.10">
    <property type="entry name" value="UbiD C-terminal domain-like"/>
    <property type="match status" value="2"/>
</dbReference>
<dbReference type="PANTHER" id="PTHR30108">
    <property type="entry name" value="3-OCTAPRENYL-4-HYDROXYBENZOATE CARBOXY-LYASE-RELATED"/>
    <property type="match status" value="1"/>
</dbReference>
<name>A0A498CNN6_9FIRM</name>
<gene>
    <name evidence="5" type="ORF">D4A47_12135</name>
</gene>
<accession>A0A498CNN6</accession>
<dbReference type="GO" id="GO:0006744">
    <property type="term" value="P:ubiquinone biosynthetic process"/>
    <property type="evidence" value="ECO:0007669"/>
    <property type="project" value="TreeGrafter"/>
</dbReference>
<feature type="domain" description="3-octaprenyl-4-hydroxybenzoate carboxy-lyase-like N-terminal" evidence="3">
    <location>
        <begin position="10"/>
        <end position="84"/>
    </location>
</feature>
<evidence type="ECO:0000256" key="1">
    <source>
        <dbReference type="ARBA" id="ARBA00010021"/>
    </source>
</evidence>
<dbReference type="GO" id="GO:0008694">
    <property type="term" value="F:4-hydroxy-3-polyprenylbenzoate decarboxylase activity"/>
    <property type="evidence" value="ECO:0007669"/>
    <property type="project" value="TreeGrafter"/>
</dbReference>
<dbReference type="InterPro" id="IPR022390">
    <property type="entry name" value="HBDC"/>
</dbReference>
<evidence type="ECO:0000259" key="2">
    <source>
        <dbReference type="Pfam" id="PF01977"/>
    </source>
</evidence>
<reference evidence="5 6" key="1">
    <citation type="submission" date="2018-10" db="EMBL/GenBank/DDBJ databases">
        <title>Anaerotruncus faecis sp. nov., isolated from human feces.</title>
        <authorList>
            <person name="Wang Y.-J."/>
        </authorList>
    </citation>
    <scope>NUCLEOTIDE SEQUENCE [LARGE SCALE GENOMIC DNA]</scope>
    <source>
        <strain evidence="5 6">22A2-44</strain>
    </source>
</reference>
<dbReference type="EMBL" id="RCHT01000033">
    <property type="protein sequence ID" value="RLL08384.1"/>
    <property type="molecule type" value="Genomic_DNA"/>
</dbReference>
<dbReference type="InterPro" id="IPR002830">
    <property type="entry name" value="UbiD"/>
</dbReference>
<comment type="similarity">
    <text evidence="1">Belongs to the UbiD family.</text>
</comment>
<dbReference type="InterPro" id="IPR049383">
    <property type="entry name" value="UbiD-like_N"/>
</dbReference>
<feature type="domain" description="3-octaprenyl-4-hydroxybenzoate carboxy-lyase-like C-terminal" evidence="4">
    <location>
        <begin position="325"/>
        <end position="448"/>
    </location>
</feature>
<evidence type="ECO:0000313" key="6">
    <source>
        <dbReference type="Proteomes" id="UP000276301"/>
    </source>
</evidence>
<evidence type="ECO:0000259" key="3">
    <source>
        <dbReference type="Pfam" id="PF20695"/>
    </source>
</evidence>
<dbReference type="Pfam" id="PF20696">
    <property type="entry name" value="UbiD_C"/>
    <property type="match status" value="2"/>
</dbReference>
<protein>
    <submittedName>
        <fullName evidence="5">Menaquinone biosynthesis decarboxylase</fullName>
    </submittedName>
</protein>
<comment type="caution">
    <text evidence="5">The sequence shown here is derived from an EMBL/GenBank/DDBJ whole genome shotgun (WGS) entry which is preliminary data.</text>
</comment>
<dbReference type="PANTHER" id="PTHR30108:SF17">
    <property type="entry name" value="FERULIC ACID DECARBOXYLASE 1"/>
    <property type="match status" value="1"/>
</dbReference>
<dbReference type="NCBIfam" id="TIGR00148">
    <property type="entry name" value="UbiD family decarboxylase"/>
    <property type="match status" value="1"/>
</dbReference>
<evidence type="ECO:0000259" key="4">
    <source>
        <dbReference type="Pfam" id="PF20696"/>
    </source>
</evidence>
<organism evidence="5 6">
    <name type="scientific">Anaerotruncus massiliensis</name>
    <name type="common">ex Liu et al. 2021</name>
    <dbReference type="NCBI Taxonomy" id="2321404"/>
    <lineage>
        <taxon>Bacteria</taxon>
        <taxon>Bacillati</taxon>
        <taxon>Bacillota</taxon>
        <taxon>Clostridia</taxon>
        <taxon>Eubacteriales</taxon>
        <taxon>Oscillospiraceae</taxon>
        <taxon>Anaerotruncus</taxon>
    </lineage>
</organism>
<evidence type="ECO:0000313" key="5">
    <source>
        <dbReference type="EMBL" id="RLL08384.1"/>
    </source>
</evidence>
<dbReference type="Gene3D" id="1.20.5.570">
    <property type="entry name" value="Single helix bin"/>
    <property type="match status" value="1"/>
</dbReference>
<keyword evidence="6" id="KW-1185">Reference proteome</keyword>
<dbReference type="Pfam" id="PF20695">
    <property type="entry name" value="UbiD_N"/>
    <property type="match status" value="1"/>
</dbReference>
<dbReference type="InterPro" id="IPR048304">
    <property type="entry name" value="UbiD_Rift_dom"/>
</dbReference>
<dbReference type="RefSeq" id="WP_121587463.1">
    <property type="nucleotide sequence ID" value="NZ_RCHT01000033.1"/>
</dbReference>
<dbReference type="InterPro" id="IPR049381">
    <property type="entry name" value="UbiD-like_C"/>
</dbReference>
<dbReference type="Pfam" id="PF01977">
    <property type="entry name" value="UbiD"/>
    <property type="match status" value="1"/>
</dbReference>
<dbReference type="Proteomes" id="UP000276301">
    <property type="component" value="Unassembled WGS sequence"/>
</dbReference>
<dbReference type="SUPFAM" id="SSF50475">
    <property type="entry name" value="FMN-binding split barrel"/>
    <property type="match status" value="1"/>
</dbReference>
<dbReference type="NCBIfam" id="TIGR03701">
    <property type="entry name" value="mena_SCO4490"/>
    <property type="match status" value="1"/>
</dbReference>
<dbReference type="GO" id="GO:0005829">
    <property type="term" value="C:cytosol"/>
    <property type="evidence" value="ECO:0007669"/>
    <property type="project" value="TreeGrafter"/>
</dbReference>
<proteinExistence type="inferred from homology"/>
<feature type="domain" description="3-octaprenyl-4-hydroxybenzoate carboxy-lyase-like Rift-related" evidence="2">
    <location>
        <begin position="124"/>
        <end position="320"/>
    </location>
</feature>
<sequence>MAYRDLQAFIAALEKRGELMRISAPVSPILEITEIAGRVMKRGGPALLFERVEGSDFPLLINAMGSHARMALALGAESLDEIGRDVARYLDFGNYTSLGNLIRFAPRLLRLAACFPHRRRLRLTRPPCQQVIEREPDLSALPVLHCWPQDGGRFFTLPLVFTKLPGARTQNCGMYRMQVLDRTSTAMHWHKHKDGSAIYEAWRAHGGKMPVAVALGCGPEITYAATAPLPPGLDEMLLAGFLRRRPVALTKCVASDLWVPRDAQFVLEGYVDTEEPPVWEGPFGDHTGYYSLADWYPRFHVTCVTRRRNPVYPATVVGRPPMEDCYLAKATERIFLPVLKLQMPQLCDLCLPFEGVFHNCAVVSVRNDFPGAARTVMNAMWGMGQMRYTKLIVAVDASVDPRDTGAVLAAVLQNADPASDYLLSDGPLDALDHSSDRALYGARLGVDATAKPGVTPRTGRYALLPVQKRAPGDGREAALAALEAEGVSFAVALDDSVDLADRSEVLWRVFNNIDAGRDLVVKDGKIALDATKKLPGEGLTRPWPDDISMSPEMTARVDARWEEYGF</sequence>
<feature type="domain" description="3-octaprenyl-4-hydroxybenzoate carboxy-lyase-like C-terminal" evidence="4">
    <location>
        <begin position="461"/>
        <end position="531"/>
    </location>
</feature>
<dbReference type="SUPFAM" id="SSF143968">
    <property type="entry name" value="UbiD C-terminal domain-like"/>
    <property type="match status" value="2"/>
</dbReference>
<dbReference type="AlphaFoldDB" id="A0A498CNN6"/>